<dbReference type="InterPro" id="IPR005000">
    <property type="entry name" value="Aldolase/citrate-lyase_domain"/>
</dbReference>
<feature type="domain" description="HpcH/HpaI aldolase/citrate lyase" evidence="4">
    <location>
        <begin position="27"/>
        <end position="240"/>
    </location>
</feature>
<dbReference type="GO" id="GO:0046872">
    <property type="term" value="F:metal ion binding"/>
    <property type="evidence" value="ECO:0007669"/>
    <property type="project" value="UniProtKB-KW"/>
</dbReference>
<dbReference type="Pfam" id="PF03328">
    <property type="entry name" value="HpcH_HpaI"/>
    <property type="match status" value="1"/>
</dbReference>
<keyword evidence="5" id="KW-0808">Transferase</keyword>
<dbReference type="Proteomes" id="UP000193218">
    <property type="component" value="Unassembled WGS sequence"/>
</dbReference>
<keyword evidence="6" id="KW-1185">Reference proteome</keyword>
<evidence type="ECO:0000256" key="1">
    <source>
        <dbReference type="ARBA" id="ARBA00005568"/>
    </source>
</evidence>
<keyword evidence="5" id="KW-0418">Kinase</keyword>
<evidence type="ECO:0000259" key="4">
    <source>
        <dbReference type="Pfam" id="PF03328"/>
    </source>
</evidence>
<evidence type="ECO:0000313" key="6">
    <source>
        <dbReference type="Proteomes" id="UP000193218"/>
    </source>
</evidence>
<name>A0A1Y1UD80_9TREE</name>
<dbReference type="STRING" id="4999.A0A1Y1UD80"/>
<dbReference type="GO" id="GO:0005737">
    <property type="term" value="C:cytoplasm"/>
    <property type="evidence" value="ECO:0007669"/>
    <property type="project" value="TreeGrafter"/>
</dbReference>
<dbReference type="Gene3D" id="3.20.20.60">
    <property type="entry name" value="Phosphoenolpyruvate-binding domains"/>
    <property type="match status" value="1"/>
</dbReference>
<protein>
    <submittedName>
        <fullName evidence="5">Pyruvate/Phosphoenolpyruvate kinase-like domain-containing protein</fullName>
    </submittedName>
</protein>
<dbReference type="OrthoDB" id="1621678at2759"/>
<dbReference type="GO" id="GO:0016301">
    <property type="term" value="F:kinase activity"/>
    <property type="evidence" value="ECO:0007669"/>
    <property type="project" value="UniProtKB-KW"/>
</dbReference>
<keyword evidence="3" id="KW-0456">Lyase</keyword>
<evidence type="ECO:0000256" key="3">
    <source>
        <dbReference type="ARBA" id="ARBA00023239"/>
    </source>
</evidence>
<dbReference type="RefSeq" id="XP_021870068.1">
    <property type="nucleotide sequence ID" value="XM_022012965.1"/>
</dbReference>
<evidence type="ECO:0000313" key="5">
    <source>
        <dbReference type="EMBL" id="ORX35939.1"/>
    </source>
</evidence>
<gene>
    <name evidence="5" type="ORF">BD324DRAFT_512256</name>
</gene>
<keyword evidence="5" id="KW-0670">Pyruvate</keyword>
<dbReference type="EMBL" id="NBSH01000009">
    <property type="protein sequence ID" value="ORX35939.1"/>
    <property type="molecule type" value="Genomic_DNA"/>
</dbReference>
<proteinExistence type="inferred from homology"/>
<organism evidence="5 6">
    <name type="scientific">Kockovaella imperatae</name>
    <dbReference type="NCBI Taxonomy" id="4999"/>
    <lineage>
        <taxon>Eukaryota</taxon>
        <taxon>Fungi</taxon>
        <taxon>Dikarya</taxon>
        <taxon>Basidiomycota</taxon>
        <taxon>Agaricomycotina</taxon>
        <taxon>Tremellomycetes</taxon>
        <taxon>Tremellales</taxon>
        <taxon>Cuniculitremaceae</taxon>
        <taxon>Kockovaella</taxon>
    </lineage>
</organism>
<keyword evidence="2" id="KW-0479">Metal-binding</keyword>
<dbReference type="InterPro" id="IPR040442">
    <property type="entry name" value="Pyrv_kinase-like_dom_sf"/>
</dbReference>
<reference evidence="5 6" key="1">
    <citation type="submission" date="2017-03" db="EMBL/GenBank/DDBJ databases">
        <title>Widespread Adenine N6-methylation of Active Genes in Fungi.</title>
        <authorList>
            <consortium name="DOE Joint Genome Institute"/>
            <person name="Mondo S.J."/>
            <person name="Dannebaum R.O."/>
            <person name="Kuo R.C."/>
            <person name="Louie K.B."/>
            <person name="Bewick A.J."/>
            <person name="Labutti K."/>
            <person name="Haridas S."/>
            <person name="Kuo A."/>
            <person name="Salamov A."/>
            <person name="Ahrendt S.R."/>
            <person name="Lau R."/>
            <person name="Bowen B.P."/>
            <person name="Lipzen A."/>
            <person name="Sullivan W."/>
            <person name="Andreopoulos W.B."/>
            <person name="Clum A."/>
            <person name="Lindquist E."/>
            <person name="Daum C."/>
            <person name="Northen T.R."/>
            <person name="Ramamoorthy G."/>
            <person name="Schmitz R.J."/>
            <person name="Gryganskyi A."/>
            <person name="Culley D."/>
            <person name="Magnuson J."/>
            <person name="James T.Y."/>
            <person name="O'Malley M.A."/>
            <person name="Stajich J.E."/>
            <person name="Spatafora J.W."/>
            <person name="Visel A."/>
            <person name="Grigoriev I.V."/>
        </authorList>
    </citation>
    <scope>NUCLEOTIDE SEQUENCE [LARGE SCALE GENOMIC DNA]</scope>
    <source>
        <strain evidence="5 6">NRRL Y-17943</strain>
    </source>
</reference>
<dbReference type="GeneID" id="33554773"/>
<dbReference type="SUPFAM" id="SSF51621">
    <property type="entry name" value="Phosphoenolpyruvate/pyruvate domain"/>
    <property type="match status" value="1"/>
</dbReference>
<dbReference type="InterPro" id="IPR050251">
    <property type="entry name" value="HpcH-HpaI_aldolase"/>
</dbReference>
<dbReference type="AlphaFoldDB" id="A0A1Y1UD80"/>
<dbReference type="InterPro" id="IPR015813">
    <property type="entry name" value="Pyrv/PenolPyrv_kinase-like_dom"/>
</dbReference>
<comment type="caution">
    <text evidence="5">The sequence shown here is derived from an EMBL/GenBank/DDBJ whole genome shotgun (WGS) entry which is preliminary data.</text>
</comment>
<dbReference type="GO" id="GO:0016832">
    <property type="term" value="F:aldehyde-lyase activity"/>
    <property type="evidence" value="ECO:0007669"/>
    <property type="project" value="TreeGrafter"/>
</dbReference>
<accession>A0A1Y1UD80</accession>
<evidence type="ECO:0000256" key="2">
    <source>
        <dbReference type="ARBA" id="ARBA00022723"/>
    </source>
</evidence>
<dbReference type="InParanoid" id="A0A1Y1UD80"/>
<comment type="similarity">
    <text evidence="1">Belongs to the HpcH/HpaI aldolase family.</text>
</comment>
<dbReference type="PANTHER" id="PTHR30502:SF0">
    <property type="entry name" value="PHOSPHOENOLPYRUVATE CARBOXYLASE FAMILY PROTEIN"/>
    <property type="match status" value="1"/>
</dbReference>
<sequence length="264" mass="28288">MDKATYLRSALASKKPSVGFWLTFAKGPVAATILEGGGFDWVLIDAEHGQITDADYFELNNIVASRGASPIIRVPNAEEYLIKRALDSGAHGVMTPMCHSAEDAKKIVAWNKYPPKGTRGFGPMFSAHSFHGMTQATYPAGADSHLLVIVQIESKQGLANVEEIAKVDGIDILFIGPYDLSKFLGVEFGGKEHEAAIAKILKAAKDAGKYAAIFCSSGAQSKMRLEQGFDMVSICTDVGAIAAEFDRQLAATHGVEMGKGRSVY</sequence>
<dbReference type="PANTHER" id="PTHR30502">
    <property type="entry name" value="2-KETO-3-DEOXY-L-RHAMNONATE ALDOLASE"/>
    <property type="match status" value="1"/>
</dbReference>